<dbReference type="EMBL" id="AOIK01000002">
    <property type="protein sequence ID" value="ELY92058.1"/>
    <property type="molecule type" value="Genomic_DNA"/>
</dbReference>
<keyword evidence="2" id="KW-1185">Reference proteome</keyword>
<dbReference type="PATRIC" id="fig|1227494.3.peg.169"/>
<protein>
    <recommendedName>
        <fullName evidence="3">Apea-like HEPN domain-containing protein</fullName>
    </recommendedName>
</protein>
<comment type="caution">
    <text evidence="1">The sequence shown here is derived from an EMBL/GenBank/DDBJ whole genome shotgun (WGS) entry which is preliminary data.</text>
</comment>
<dbReference type="AlphaFoldDB" id="M0A3Z5"/>
<dbReference type="eggNOG" id="ENOG502N5YR">
    <property type="taxonomic scope" value="Archaea"/>
</dbReference>
<evidence type="ECO:0008006" key="3">
    <source>
        <dbReference type="Google" id="ProtNLM"/>
    </source>
</evidence>
<proteinExistence type="predicted"/>
<reference evidence="1 2" key="1">
    <citation type="journal article" date="2014" name="PLoS Genet.">
        <title>Phylogenetically driven sequencing of extremely halophilic archaea reveals strategies for static and dynamic osmo-response.</title>
        <authorList>
            <person name="Becker E.A."/>
            <person name="Seitzer P.M."/>
            <person name="Tritt A."/>
            <person name="Larsen D."/>
            <person name="Krusor M."/>
            <person name="Yao A.I."/>
            <person name="Wu D."/>
            <person name="Madern D."/>
            <person name="Eisen J.A."/>
            <person name="Darling A.E."/>
            <person name="Facciotti M.T."/>
        </authorList>
    </citation>
    <scope>NUCLEOTIDE SEQUENCE [LARGE SCALE GENOMIC DNA]</scope>
    <source>
        <strain evidence="1 2">JCM 12890</strain>
    </source>
</reference>
<accession>M0A3Z5</accession>
<organism evidence="1 2">
    <name type="scientific">Natrinema altunense (strain JCM 12890 / CGMCC 1.3731 / AJ2)</name>
    <dbReference type="NCBI Taxonomy" id="1227494"/>
    <lineage>
        <taxon>Archaea</taxon>
        <taxon>Methanobacteriati</taxon>
        <taxon>Methanobacteriota</taxon>
        <taxon>Stenosarchaea group</taxon>
        <taxon>Halobacteria</taxon>
        <taxon>Halobacteriales</taxon>
        <taxon>Natrialbaceae</taxon>
        <taxon>Natrinema</taxon>
    </lineage>
</organism>
<evidence type="ECO:0000313" key="1">
    <source>
        <dbReference type="EMBL" id="ELY92058.1"/>
    </source>
</evidence>
<sequence length="512" mass="57515">MPPEWFAEVRPLVEDGVRTVIERNRAVIEDPPTKTFHRLRSDGVFDNTTEFTVPVPGRAFADTDAFDTLYTHEFEDAARRIYTRLPDPLADTDSADAARIESIERGLFEFVGVVLNYAGTTRFDGAAFDAAFADQFDPRFTDREYARYLLCLKNTTLEPDVTIDLETAIHGEPDYLGPYDLDTLRLRPLDELEEVGITTYEAPSTGVLEPVEPVTASGPTAAVEIVLRRRRPYSEIAREIDDNIVTPWNQPEFDVTPNDVHPWQQLIDVIRYIATTVRRCLRLCRPAGTVGFDTGYHVVPGWETYRGIATPVTFPLEFDCPAATVGTHIAANRAADIRRFWSAHRDRLSTDDATFQNLLARFERMFSRDALEDQVVDCAVGCETTLLKGGSPGGNKYRLGVRAAVLLGEQNSQEWPPEQVGEFFRAIYDARNTVVHEDNSLPDAPSDADRMTVGDDEFLAPSFLVRARELYADVIRGYLDLVATHDDSIDDINQRIDETVLASGNDLRDRLS</sequence>
<dbReference type="Proteomes" id="UP000011511">
    <property type="component" value="Unassembled WGS sequence"/>
</dbReference>
<name>M0A3Z5_NATA2</name>
<gene>
    <name evidence="1" type="ORF">C485_00905</name>
</gene>
<evidence type="ECO:0000313" key="2">
    <source>
        <dbReference type="Proteomes" id="UP000011511"/>
    </source>
</evidence>